<evidence type="ECO:0000256" key="1">
    <source>
        <dbReference type="SAM" id="MobiDB-lite"/>
    </source>
</evidence>
<dbReference type="STRING" id="71784.A0A1Y2B3A7"/>
<feature type="compositionally biased region" description="Basic residues" evidence="1">
    <location>
        <begin position="192"/>
        <end position="204"/>
    </location>
</feature>
<dbReference type="GO" id="GO:0070475">
    <property type="term" value="P:rRNA base methylation"/>
    <property type="evidence" value="ECO:0007669"/>
    <property type="project" value="InterPro"/>
</dbReference>
<keyword evidence="4" id="KW-1185">Reference proteome</keyword>
<dbReference type="PANTHER" id="PTHR11538">
    <property type="entry name" value="PHENYLALANYL-TRNA SYNTHETASE"/>
    <property type="match status" value="1"/>
</dbReference>
<feature type="region of interest" description="Disordered" evidence="1">
    <location>
        <begin position="1"/>
        <end position="40"/>
    </location>
</feature>
<dbReference type="GO" id="GO:0005737">
    <property type="term" value="C:cytoplasm"/>
    <property type="evidence" value="ECO:0007669"/>
    <property type="project" value="TreeGrafter"/>
</dbReference>
<proteinExistence type="predicted"/>
<feature type="region of interest" description="Disordered" evidence="1">
    <location>
        <begin position="186"/>
        <end position="233"/>
    </location>
</feature>
<feature type="domain" description="25S rRNA (uridine-N(3))-methyltransferase BMT5-like" evidence="2">
    <location>
        <begin position="51"/>
        <end position="304"/>
    </location>
</feature>
<dbReference type="Proteomes" id="UP000193986">
    <property type="component" value="Unassembled WGS sequence"/>
</dbReference>
<dbReference type="GO" id="GO:0070042">
    <property type="term" value="F:rRNA (uridine-N3-)-methyltransferase activity"/>
    <property type="evidence" value="ECO:0007669"/>
    <property type="project" value="InterPro"/>
</dbReference>
<feature type="compositionally biased region" description="Acidic residues" evidence="1">
    <location>
        <begin position="217"/>
        <end position="228"/>
    </location>
</feature>
<evidence type="ECO:0000313" key="3">
    <source>
        <dbReference type="EMBL" id="ORY29313.1"/>
    </source>
</evidence>
<name>A0A1Y2B3A7_9TREE</name>
<comment type="caution">
    <text evidence="3">The sequence shown here is derived from an EMBL/GenBank/DDBJ whole genome shotgun (WGS) entry which is preliminary data.</text>
</comment>
<feature type="compositionally biased region" description="Acidic residues" evidence="1">
    <location>
        <begin position="1"/>
        <end position="12"/>
    </location>
</feature>
<organism evidence="3 4">
    <name type="scientific">Naematelia encephala</name>
    <dbReference type="NCBI Taxonomy" id="71784"/>
    <lineage>
        <taxon>Eukaryota</taxon>
        <taxon>Fungi</taxon>
        <taxon>Dikarya</taxon>
        <taxon>Basidiomycota</taxon>
        <taxon>Agaricomycotina</taxon>
        <taxon>Tremellomycetes</taxon>
        <taxon>Tremellales</taxon>
        <taxon>Naemateliaceae</taxon>
        <taxon>Naematelia</taxon>
    </lineage>
</organism>
<dbReference type="Pfam" id="PF10354">
    <property type="entry name" value="BMT5-like"/>
    <property type="match status" value="1"/>
</dbReference>
<dbReference type="PANTHER" id="PTHR11538:SF26">
    <property type="entry name" value="FERREDOXIN-FOLD ANTICODON-BINDING DOMAIN-CONTAINING PROTEIN 1"/>
    <property type="match status" value="1"/>
</dbReference>
<feature type="compositionally biased region" description="Basic and acidic residues" evidence="1">
    <location>
        <begin position="311"/>
        <end position="329"/>
    </location>
</feature>
<gene>
    <name evidence="3" type="ORF">BCR39DRAFT_173351</name>
</gene>
<feature type="compositionally biased region" description="Low complexity" evidence="1">
    <location>
        <begin position="20"/>
        <end position="35"/>
    </location>
</feature>
<accession>A0A1Y2B3A7</accession>
<sequence>MDQGQGEDEDKDTENHLNDSTKSLTSSSLPSTSSSAHRKATIPFDKTDTILLLGEANFSFAHSLILAPHSIPPHQICATSYDSEQVCWEKYRDAKGHVEALKAAGARVEFGIDAGELGSKGKAKGKGKGSIEGGMKWSRVVFNFPHVGTGIKDQDRNILANQHLLLRTLRAVHPLLTRGPSSFPIIDSQSKSKLKNKKLKRKRSLSISLSPPPQSDNDNDNDNDNNDLDDSHLLTTEFQPPKKEGTILITHLNQPPYTLWALARLATRPPAFCPGPKRLPQPKYRLLRSFEFTPDLYEGYQHRRTIGFKEGTSRDSNQEIKGRKGEARTWEFAPVEQQVSEVDE</sequence>
<dbReference type="OrthoDB" id="273345at2759"/>
<dbReference type="AlphaFoldDB" id="A0A1Y2B3A7"/>
<protein>
    <recommendedName>
        <fullName evidence="2">25S rRNA (uridine-N(3))-methyltransferase BMT5-like domain-containing protein</fullName>
    </recommendedName>
</protein>
<evidence type="ECO:0000313" key="4">
    <source>
        <dbReference type="Proteomes" id="UP000193986"/>
    </source>
</evidence>
<dbReference type="InParanoid" id="A0A1Y2B3A7"/>
<feature type="region of interest" description="Disordered" evidence="1">
    <location>
        <begin position="309"/>
        <end position="344"/>
    </location>
</feature>
<dbReference type="EMBL" id="MCFC01000026">
    <property type="protein sequence ID" value="ORY29313.1"/>
    <property type="molecule type" value="Genomic_DNA"/>
</dbReference>
<reference evidence="3 4" key="1">
    <citation type="submission" date="2016-07" db="EMBL/GenBank/DDBJ databases">
        <title>Pervasive Adenine N6-methylation of Active Genes in Fungi.</title>
        <authorList>
            <consortium name="DOE Joint Genome Institute"/>
            <person name="Mondo S.J."/>
            <person name="Dannebaum R.O."/>
            <person name="Kuo R.C."/>
            <person name="Labutti K."/>
            <person name="Haridas S."/>
            <person name="Kuo A."/>
            <person name="Salamov A."/>
            <person name="Ahrendt S.R."/>
            <person name="Lipzen A."/>
            <person name="Sullivan W."/>
            <person name="Andreopoulos W.B."/>
            <person name="Clum A."/>
            <person name="Lindquist E."/>
            <person name="Daum C."/>
            <person name="Ramamoorthy G.K."/>
            <person name="Gryganskyi A."/>
            <person name="Culley D."/>
            <person name="Magnuson J.K."/>
            <person name="James T.Y."/>
            <person name="O'Malley M.A."/>
            <person name="Stajich J.E."/>
            <person name="Spatafora J.W."/>
            <person name="Visel A."/>
            <person name="Grigoriev I.V."/>
        </authorList>
    </citation>
    <scope>NUCLEOTIDE SEQUENCE [LARGE SCALE GENOMIC DNA]</scope>
    <source>
        <strain evidence="3 4">68-887.2</strain>
    </source>
</reference>
<evidence type="ECO:0000259" key="2">
    <source>
        <dbReference type="Pfam" id="PF10354"/>
    </source>
</evidence>
<dbReference type="FunCoup" id="A0A1Y2B3A7">
    <property type="interactions" value="223"/>
</dbReference>
<dbReference type="InterPro" id="IPR019446">
    <property type="entry name" value="BMT5-like"/>
</dbReference>